<protein>
    <submittedName>
        <fullName evidence="1">Uncharacterized protein</fullName>
    </submittedName>
</protein>
<dbReference type="EMBL" id="CP115541">
    <property type="protein sequence ID" value="WNH52379.1"/>
    <property type="molecule type" value="Genomic_DNA"/>
</dbReference>
<keyword evidence="2" id="KW-1185">Reference proteome</keyword>
<gene>
    <name evidence="1" type="ORF">PDM29_18930</name>
</gene>
<name>A0ABY9YQ83_9GAMM</name>
<dbReference type="RefSeq" id="WP_311191580.1">
    <property type="nucleotide sequence ID" value="NZ_CP115541.1"/>
</dbReference>
<evidence type="ECO:0000313" key="1">
    <source>
        <dbReference type="EMBL" id="WNH52379.1"/>
    </source>
</evidence>
<sequence length="52" mass="5706">MNIYEGLLFLHGHVASAELARQLVEPEIVEPVVTRHACHEPPECAEDASLPS</sequence>
<reference evidence="1 2" key="1">
    <citation type="submission" date="2022-12" db="EMBL/GenBank/DDBJ databases">
        <title>Two new species, Stenotrophomonas aracearum and Stenotrophomonas oahuensis, isolated from Anthurium (Araceae family) in Hawaii.</title>
        <authorList>
            <person name="Chunag S.C."/>
            <person name="Dobhal S."/>
            <person name="Alvarez A."/>
            <person name="Arif M."/>
        </authorList>
    </citation>
    <scope>NUCLEOTIDE SEQUENCE [LARGE SCALE GENOMIC DNA]</scope>
    <source>
        <strain evidence="1 2">A5586</strain>
    </source>
</reference>
<evidence type="ECO:0000313" key="2">
    <source>
        <dbReference type="Proteomes" id="UP001302072"/>
    </source>
</evidence>
<dbReference type="Proteomes" id="UP001302072">
    <property type="component" value="Chromosome"/>
</dbReference>
<proteinExistence type="predicted"/>
<organism evidence="1 2">
    <name type="scientific">Stenotrophomonas oahuensis</name>
    <dbReference type="NCBI Taxonomy" id="3003271"/>
    <lineage>
        <taxon>Bacteria</taxon>
        <taxon>Pseudomonadati</taxon>
        <taxon>Pseudomonadota</taxon>
        <taxon>Gammaproteobacteria</taxon>
        <taxon>Lysobacterales</taxon>
        <taxon>Lysobacteraceae</taxon>
        <taxon>Stenotrophomonas</taxon>
    </lineage>
</organism>
<accession>A0ABY9YQ83</accession>